<dbReference type="InterPro" id="IPR028994">
    <property type="entry name" value="Integrin_alpha_N"/>
</dbReference>
<keyword evidence="1" id="KW-1133">Transmembrane helix</keyword>
<gene>
    <name evidence="2" type="ORF">TMSB3V08_LOCUS7174</name>
</gene>
<sequence length="147" mass="16678">MRPPKQVAWLKAALGNLNTRRRIYTLPPPSLQLFLAVGFQRPVFPGTEVGQVRSTLQSGTEMIDDSCSLDLQPGACAPRYVYYTTNHERKEPVGTCYVARRAFSDVSEYSPCRTQMSSWEALAVGVAAAIVILRRQKKRKRREFWTI</sequence>
<organism evidence="2">
    <name type="scientific">Timema monikensis</name>
    <dbReference type="NCBI Taxonomy" id="170555"/>
    <lineage>
        <taxon>Eukaryota</taxon>
        <taxon>Metazoa</taxon>
        <taxon>Ecdysozoa</taxon>
        <taxon>Arthropoda</taxon>
        <taxon>Hexapoda</taxon>
        <taxon>Insecta</taxon>
        <taxon>Pterygota</taxon>
        <taxon>Neoptera</taxon>
        <taxon>Polyneoptera</taxon>
        <taxon>Phasmatodea</taxon>
        <taxon>Timematodea</taxon>
        <taxon>Timematoidea</taxon>
        <taxon>Timematidae</taxon>
        <taxon>Timema</taxon>
    </lineage>
</organism>
<dbReference type="Gene3D" id="2.130.10.130">
    <property type="entry name" value="Integrin alpha, N-terminal"/>
    <property type="match status" value="1"/>
</dbReference>
<keyword evidence="1" id="KW-0812">Transmembrane</keyword>
<name>A0A7R9HRY9_9NEOP</name>
<dbReference type="EMBL" id="OB794489">
    <property type="protein sequence ID" value="CAD7430417.1"/>
    <property type="molecule type" value="Genomic_DNA"/>
</dbReference>
<accession>A0A7R9HRY9</accession>
<keyword evidence="1" id="KW-0472">Membrane</keyword>
<protein>
    <submittedName>
        <fullName evidence="2">Uncharacterized protein</fullName>
    </submittedName>
</protein>
<evidence type="ECO:0000256" key="1">
    <source>
        <dbReference type="SAM" id="Phobius"/>
    </source>
</evidence>
<feature type="transmembrane region" description="Helical" evidence="1">
    <location>
        <begin position="116"/>
        <end position="133"/>
    </location>
</feature>
<proteinExistence type="predicted"/>
<evidence type="ECO:0000313" key="2">
    <source>
        <dbReference type="EMBL" id="CAD7430417.1"/>
    </source>
</evidence>
<dbReference type="AlphaFoldDB" id="A0A7R9HRY9"/>
<reference evidence="2" key="1">
    <citation type="submission" date="2020-11" db="EMBL/GenBank/DDBJ databases">
        <authorList>
            <person name="Tran Van P."/>
        </authorList>
    </citation>
    <scope>NUCLEOTIDE SEQUENCE</scope>
</reference>